<evidence type="ECO:0000256" key="2">
    <source>
        <dbReference type="ARBA" id="ARBA00022692"/>
    </source>
</evidence>
<feature type="transmembrane region" description="Helical" evidence="10">
    <location>
        <begin position="31"/>
        <end position="51"/>
    </location>
</feature>
<evidence type="ECO:0000256" key="9">
    <source>
        <dbReference type="SAM" id="MobiDB-lite"/>
    </source>
</evidence>
<evidence type="ECO:0000256" key="3">
    <source>
        <dbReference type="ARBA" id="ARBA00022989"/>
    </source>
</evidence>
<evidence type="ECO:0000256" key="10">
    <source>
        <dbReference type="SAM" id="Phobius"/>
    </source>
</evidence>
<evidence type="ECO:0000256" key="7">
    <source>
        <dbReference type="ARBA" id="ARBA00023224"/>
    </source>
</evidence>
<feature type="transmembrane region" description="Helical" evidence="10">
    <location>
        <begin position="72"/>
        <end position="93"/>
    </location>
</feature>
<evidence type="ECO:0000313" key="12">
    <source>
        <dbReference type="EnsemblMetazoa" id="XP_030828624"/>
    </source>
</evidence>
<feature type="transmembrane region" description="Helical" evidence="10">
    <location>
        <begin position="147"/>
        <end position="167"/>
    </location>
</feature>
<dbReference type="PRINTS" id="PR00237">
    <property type="entry name" value="GPCRRHODOPSN"/>
</dbReference>
<keyword evidence="13" id="KW-1185">Reference proteome</keyword>
<proteinExistence type="inferred from homology"/>
<dbReference type="PROSITE" id="PS00237">
    <property type="entry name" value="G_PROTEIN_RECEP_F1_1"/>
    <property type="match status" value="1"/>
</dbReference>
<evidence type="ECO:0000256" key="5">
    <source>
        <dbReference type="ARBA" id="ARBA00023136"/>
    </source>
</evidence>
<dbReference type="PANTHER" id="PTHR45695">
    <property type="entry name" value="LEUCOKININ RECEPTOR-RELATED"/>
    <property type="match status" value="1"/>
</dbReference>
<keyword evidence="2 8" id="KW-0812">Transmembrane</keyword>
<evidence type="ECO:0000313" key="13">
    <source>
        <dbReference type="Proteomes" id="UP000007110"/>
    </source>
</evidence>
<dbReference type="AlphaFoldDB" id="A0A7M7MYU3"/>
<comment type="subcellular location">
    <subcellularLocation>
        <location evidence="1">Membrane</location>
        <topology evidence="1">Multi-pass membrane protein</topology>
    </subcellularLocation>
</comment>
<sequence>MEDTNLTTLDLNVTANDNQTGYQYVISTSQVSFLVVMAIVIIACNLGVLLVHHLTPALHVPISVFIKSLAYADLWVGVNCALNIGVTYAGGFAGGWPYGLWTCELIGYLLLVVVLVSITTLTCISVERYTAIQNPVNYRAFVTYKRTRICVIMVWVLCGLVFLPAFFNWGRDIDIQGSCPLFWRYNISFGFFLISILIIPNLLVSIICYIRIIHTLVARQRWLQTTGSTYKGSPQQIANQKQQEKLMAKIGLAIMSAFYITWLPYVASSFIRYLALADIPQGLYNGTLYLGISNSFLNCIIYSISHQAFRDGFKSLIKRCCCPKQNTSSQMESSGWSRRRTGSNSPSTVHETSIHIHKIDMNQIESQPLKGIKPLV</sequence>
<dbReference type="OrthoDB" id="6376512at2759"/>
<protein>
    <recommendedName>
        <fullName evidence="11">G-protein coupled receptors family 1 profile domain-containing protein</fullName>
    </recommendedName>
</protein>
<feature type="transmembrane region" description="Helical" evidence="10">
    <location>
        <begin position="246"/>
        <end position="267"/>
    </location>
</feature>
<dbReference type="SUPFAM" id="SSF81321">
    <property type="entry name" value="Family A G protein-coupled receptor-like"/>
    <property type="match status" value="1"/>
</dbReference>
<keyword evidence="5 10" id="KW-0472">Membrane</keyword>
<dbReference type="GO" id="GO:0071482">
    <property type="term" value="P:cellular response to light stimulus"/>
    <property type="evidence" value="ECO:0000318"/>
    <property type="project" value="GO_Central"/>
</dbReference>
<dbReference type="Proteomes" id="UP000007110">
    <property type="component" value="Unassembled WGS sequence"/>
</dbReference>
<organism evidence="12 13">
    <name type="scientific">Strongylocentrotus purpuratus</name>
    <name type="common">Purple sea urchin</name>
    <dbReference type="NCBI Taxonomy" id="7668"/>
    <lineage>
        <taxon>Eukaryota</taxon>
        <taxon>Metazoa</taxon>
        <taxon>Echinodermata</taxon>
        <taxon>Eleutherozoa</taxon>
        <taxon>Echinozoa</taxon>
        <taxon>Echinoidea</taxon>
        <taxon>Euechinoidea</taxon>
        <taxon>Echinacea</taxon>
        <taxon>Camarodonta</taxon>
        <taxon>Echinidea</taxon>
        <taxon>Strongylocentrotidae</taxon>
        <taxon>Strongylocentrotus</taxon>
    </lineage>
</organism>
<keyword evidence="4 8" id="KW-0297">G-protein coupled receptor</keyword>
<comment type="similarity">
    <text evidence="8">Belongs to the G-protein coupled receptor 1 family.</text>
</comment>
<evidence type="ECO:0000256" key="1">
    <source>
        <dbReference type="ARBA" id="ARBA00004141"/>
    </source>
</evidence>
<dbReference type="EnsemblMetazoa" id="XM_030972764">
    <property type="protein sequence ID" value="XP_030828624"/>
    <property type="gene ID" value="LOC762726"/>
</dbReference>
<dbReference type="GeneID" id="762726"/>
<dbReference type="KEGG" id="spu:762726"/>
<reference evidence="12" key="2">
    <citation type="submission" date="2021-01" db="UniProtKB">
        <authorList>
            <consortium name="EnsemblMetazoa"/>
        </authorList>
    </citation>
    <scope>IDENTIFICATION</scope>
</reference>
<feature type="transmembrane region" description="Helical" evidence="10">
    <location>
        <begin position="187"/>
        <end position="212"/>
    </location>
</feature>
<dbReference type="GO" id="GO:0007602">
    <property type="term" value="P:phototransduction"/>
    <property type="evidence" value="ECO:0000318"/>
    <property type="project" value="GO_Central"/>
</dbReference>
<keyword evidence="7 8" id="KW-0807">Transducer</keyword>
<dbReference type="InterPro" id="IPR000276">
    <property type="entry name" value="GPCR_Rhodpsn"/>
</dbReference>
<dbReference type="PANTHER" id="PTHR45695:SF37">
    <property type="entry name" value="FREE FATTY ACID RECEPTOR 4-LIKE"/>
    <property type="match status" value="1"/>
</dbReference>
<reference evidence="13" key="1">
    <citation type="submission" date="2015-02" db="EMBL/GenBank/DDBJ databases">
        <title>Genome sequencing for Strongylocentrotus purpuratus.</title>
        <authorList>
            <person name="Murali S."/>
            <person name="Liu Y."/>
            <person name="Vee V."/>
            <person name="English A."/>
            <person name="Wang M."/>
            <person name="Skinner E."/>
            <person name="Han Y."/>
            <person name="Muzny D.M."/>
            <person name="Worley K.C."/>
            <person name="Gibbs R.A."/>
        </authorList>
    </citation>
    <scope>NUCLEOTIDE SEQUENCE</scope>
</reference>
<evidence type="ECO:0000256" key="8">
    <source>
        <dbReference type="RuleBase" id="RU000688"/>
    </source>
</evidence>
<evidence type="ECO:0000256" key="6">
    <source>
        <dbReference type="ARBA" id="ARBA00023170"/>
    </source>
</evidence>
<dbReference type="RefSeq" id="XP_030828624.1">
    <property type="nucleotide sequence ID" value="XM_030972764.1"/>
</dbReference>
<dbReference type="Gene3D" id="1.20.1070.10">
    <property type="entry name" value="Rhodopsin 7-helix transmembrane proteins"/>
    <property type="match status" value="1"/>
</dbReference>
<dbReference type="GO" id="GO:0007186">
    <property type="term" value="P:G protein-coupled receptor signaling pathway"/>
    <property type="evidence" value="ECO:0000318"/>
    <property type="project" value="GO_Central"/>
</dbReference>
<feature type="region of interest" description="Disordered" evidence="9">
    <location>
        <begin position="325"/>
        <end position="348"/>
    </location>
</feature>
<feature type="transmembrane region" description="Helical" evidence="10">
    <location>
        <begin position="105"/>
        <end position="126"/>
    </location>
</feature>
<keyword evidence="3 10" id="KW-1133">Transmembrane helix</keyword>
<dbReference type="Pfam" id="PF00001">
    <property type="entry name" value="7tm_1"/>
    <property type="match status" value="1"/>
</dbReference>
<dbReference type="GO" id="GO:0005886">
    <property type="term" value="C:plasma membrane"/>
    <property type="evidence" value="ECO:0000318"/>
    <property type="project" value="GO_Central"/>
</dbReference>
<dbReference type="InterPro" id="IPR017452">
    <property type="entry name" value="GPCR_Rhodpsn_7TM"/>
</dbReference>
<evidence type="ECO:0000259" key="11">
    <source>
        <dbReference type="PROSITE" id="PS50262"/>
    </source>
</evidence>
<keyword evidence="6 8" id="KW-0675">Receptor</keyword>
<evidence type="ECO:0000256" key="4">
    <source>
        <dbReference type="ARBA" id="ARBA00023040"/>
    </source>
</evidence>
<dbReference type="PROSITE" id="PS50262">
    <property type="entry name" value="G_PROTEIN_RECEP_F1_2"/>
    <property type="match status" value="1"/>
</dbReference>
<dbReference type="InParanoid" id="A0A7M7MYU3"/>
<accession>A0A7M7MYU3</accession>
<dbReference type="OMA" id="HETSIHI"/>
<dbReference type="CDD" id="cd00637">
    <property type="entry name" value="7tm_classA_rhodopsin-like"/>
    <property type="match status" value="1"/>
</dbReference>
<feature type="domain" description="G-protein coupled receptors family 1 profile" evidence="11">
    <location>
        <begin position="44"/>
        <end position="302"/>
    </location>
</feature>
<name>A0A7M7MYU3_STRPU</name>
<dbReference type="GO" id="GO:0008020">
    <property type="term" value="F:G protein-coupled photoreceptor activity"/>
    <property type="evidence" value="ECO:0000318"/>
    <property type="project" value="GO_Central"/>
</dbReference>
<feature type="transmembrane region" description="Helical" evidence="10">
    <location>
        <begin position="287"/>
        <end position="309"/>
    </location>
</feature>